<dbReference type="InterPro" id="IPR033941">
    <property type="entry name" value="IPMI_cat"/>
</dbReference>
<dbReference type="PROSITE" id="PS01244">
    <property type="entry name" value="ACONITASE_2"/>
    <property type="match status" value="1"/>
</dbReference>
<dbReference type="CDD" id="cd01583">
    <property type="entry name" value="IPMI"/>
    <property type="match status" value="1"/>
</dbReference>
<dbReference type="NCBIfam" id="NF004016">
    <property type="entry name" value="PRK05478.1"/>
    <property type="match status" value="1"/>
</dbReference>
<dbReference type="GO" id="GO:0003861">
    <property type="term" value="F:3-isopropylmalate dehydratase activity"/>
    <property type="evidence" value="ECO:0007669"/>
    <property type="project" value="UniProtKB-UniRule"/>
</dbReference>
<dbReference type="SUPFAM" id="SSF53732">
    <property type="entry name" value="Aconitase iron-sulfur domain"/>
    <property type="match status" value="1"/>
</dbReference>
<keyword evidence="6 12" id="KW-0028">Amino-acid biosynthesis</keyword>
<dbReference type="InterPro" id="IPR036008">
    <property type="entry name" value="Aconitase_4Fe-4S_dom"/>
</dbReference>
<comment type="catalytic activity">
    <reaction evidence="1 12">
        <text>(2R,3S)-3-isopropylmalate = (2S)-2-isopropylmalate</text>
        <dbReference type="Rhea" id="RHEA:32287"/>
        <dbReference type="ChEBI" id="CHEBI:1178"/>
        <dbReference type="ChEBI" id="CHEBI:35121"/>
        <dbReference type="EC" id="4.2.1.33"/>
    </reaction>
</comment>
<reference evidence="14 15" key="1">
    <citation type="journal article" date="2016" name="Nat. Commun.">
        <title>Thousands of microbial genomes shed light on interconnected biogeochemical processes in an aquifer system.</title>
        <authorList>
            <person name="Anantharaman K."/>
            <person name="Brown C.T."/>
            <person name="Hug L.A."/>
            <person name="Sharon I."/>
            <person name="Castelle C.J."/>
            <person name="Probst A.J."/>
            <person name="Thomas B.C."/>
            <person name="Singh A."/>
            <person name="Wilkins M.J."/>
            <person name="Karaoz U."/>
            <person name="Brodie E.L."/>
            <person name="Williams K.H."/>
            <person name="Hubbard S.S."/>
            <person name="Banfield J.F."/>
        </authorList>
    </citation>
    <scope>NUCLEOTIDE SEQUENCE [LARGE SCALE GENOMIC DNA]</scope>
</reference>
<evidence type="ECO:0000256" key="6">
    <source>
        <dbReference type="ARBA" id="ARBA00022605"/>
    </source>
</evidence>
<evidence type="ECO:0000313" key="15">
    <source>
        <dbReference type="Proteomes" id="UP000176923"/>
    </source>
</evidence>
<accession>A0A1F5ZSU3</accession>
<dbReference type="PANTHER" id="PTHR43822">
    <property type="entry name" value="HOMOACONITASE, MITOCHONDRIAL-RELATED"/>
    <property type="match status" value="1"/>
</dbReference>
<dbReference type="GO" id="GO:0051539">
    <property type="term" value="F:4 iron, 4 sulfur cluster binding"/>
    <property type="evidence" value="ECO:0007669"/>
    <property type="project" value="UniProtKB-KW"/>
</dbReference>
<keyword evidence="9 12" id="KW-0411">Iron-sulfur</keyword>
<gene>
    <name evidence="12" type="primary">leuC</name>
    <name evidence="14" type="ORF">A3D77_07750</name>
</gene>
<evidence type="ECO:0000256" key="12">
    <source>
        <dbReference type="HAMAP-Rule" id="MF_01026"/>
    </source>
</evidence>
<keyword evidence="10 12" id="KW-0456">Lyase</keyword>
<dbReference type="GO" id="GO:0046872">
    <property type="term" value="F:metal ion binding"/>
    <property type="evidence" value="ECO:0007669"/>
    <property type="project" value="UniProtKB-KW"/>
</dbReference>
<keyword evidence="7 12" id="KW-0479">Metal-binding</keyword>
<dbReference type="InterPro" id="IPR050067">
    <property type="entry name" value="IPM_dehydratase_rel_enz"/>
</dbReference>
<dbReference type="Gene3D" id="3.30.499.10">
    <property type="entry name" value="Aconitase, domain 3"/>
    <property type="match status" value="2"/>
</dbReference>
<dbReference type="InterPro" id="IPR018136">
    <property type="entry name" value="Aconitase_4Fe-4S_BS"/>
</dbReference>
<organism evidence="14 15">
    <name type="scientific">Candidatus Gottesmanbacteria bacterium RIFCSPHIGHO2_02_FULL_39_11</name>
    <dbReference type="NCBI Taxonomy" id="1798382"/>
    <lineage>
        <taxon>Bacteria</taxon>
        <taxon>Candidatus Gottesmaniibacteriota</taxon>
    </lineage>
</organism>
<dbReference type="PROSITE" id="PS00450">
    <property type="entry name" value="ACONITASE_1"/>
    <property type="match status" value="1"/>
</dbReference>
<sequence length="465" mass="50972">MPKTLFQKLWDSHIVKKIDDETFLIYIDTHLVHEVTSPQAFNGLRKRGIKVRRRDKTFATCDHNVPTSDQKNIRDELSRLQVEALEKNCKEFEIPLYGLDSPHQGIVHVIGPELGITQPGATIVCGDSHTSTHGAFGTLAFGIGTTEVEQVLATQCLLQSPLKTMEIKIDGKLGSGVTAKDIILTIIRNIGTKGGSGYAIEYTGEAIRNLSMDGRMTICNMSIEAGAKAGMVAADQKTFDYIKGKMFAPYGTNWDKALDYWKSLHTDKGAAYDKLIVINGNTIEPLVTYGTDPSTGIKLSEKIPNFSDLKTPEEKITLTKSLEYMQIKPGTSLNNFPIDYVFIGSCTNSRLSDLREVTNLIKGKKVKSGVYAFVVPGSRHVKKMAEEEGLDKIFISAGFDWRGAGCSACLGMNEDKIPAGKYCVSTSNRNFQGRQGPGARTFLASPLTAAISAIEGKIVDVRNYL</sequence>
<proteinExistence type="inferred from homology"/>
<evidence type="ECO:0000256" key="10">
    <source>
        <dbReference type="ARBA" id="ARBA00023239"/>
    </source>
</evidence>
<dbReference type="EC" id="4.2.1.33" evidence="12"/>
<dbReference type="InterPro" id="IPR001030">
    <property type="entry name" value="Acoase/IPM_deHydtase_lsu_aba"/>
</dbReference>
<dbReference type="STRING" id="1798382.A3D77_07750"/>
<keyword evidence="8 12" id="KW-0408">Iron</keyword>
<dbReference type="HAMAP" id="MF_01026">
    <property type="entry name" value="LeuC_type1"/>
    <property type="match status" value="1"/>
</dbReference>
<evidence type="ECO:0000256" key="11">
    <source>
        <dbReference type="ARBA" id="ARBA00023304"/>
    </source>
</evidence>
<evidence type="ECO:0000256" key="7">
    <source>
        <dbReference type="ARBA" id="ARBA00022723"/>
    </source>
</evidence>
<keyword evidence="4 12" id="KW-0432">Leucine biosynthesis</keyword>
<comment type="cofactor">
    <cofactor evidence="12">
        <name>[4Fe-4S] cluster</name>
        <dbReference type="ChEBI" id="CHEBI:49883"/>
    </cofactor>
    <text evidence="12">Binds 1 [4Fe-4S] cluster per subunit.</text>
</comment>
<dbReference type="GO" id="GO:0009098">
    <property type="term" value="P:L-leucine biosynthetic process"/>
    <property type="evidence" value="ECO:0007669"/>
    <property type="project" value="UniProtKB-UniRule"/>
</dbReference>
<comment type="function">
    <text evidence="2 12">Catalyzes the isomerization between 2-isopropylmalate and 3-isopropylmalate, via the formation of 2-isopropylmaleate.</text>
</comment>
<dbReference type="PANTHER" id="PTHR43822:SF9">
    <property type="entry name" value="3-ISOPROPYLMALATE DEHYDRATASE"/>
    <property type="match status" value="1"/>
</dbReference>
<dbReference type="EMBL" id="MFJL01000026">
    <property type="protein sequence ID" value="OGG15405.1"/>
    <property type="molecule type" value="Genomic_DNA"/>
</dbReference>
<protein>
    <recommendedName>
        <fullName evidence="12">3-isopropylmalate dehydratase large subunit</fullName>
        <ecNumber evidence="12">4.2.1.33</ecNumber>
    </recommendedName>
    <alternativeName>
        <fullName evidence="12">Alpha-IPM isomerase</fullName>
        <shortName evidence="12">IPMI</shortName>
    </alternativeName>
    <alternativeName>
        <fullName evidence="12">Isopropylmalate isomerase</fullName>
    </alternativeName>
</protein>
<evidence type="ECO:0000256" key="9">
    <source>
        <dbReference type="ARBA" id="ARBA00023014"/>
    </source>
</evidence>
<feature type="binding site" evidence="12">
    <location>
        <position position="346"/>
    </location>
    <ligand>
        <name>[4Fe-4S] cluster</name>
        <dbReference type="ChEBI" id="CHEBI:49883"/>
    </ligand>
</feature>
<comment type="pathway">
    <text evidence="3 12">Amino-acid biosynthesis; L-leucine biosynthesis; L-leucine from 3-methyl-2-oxobutanoate: step 2/4.</text>
</comment>
<evidence type="ECO:0000256" key="5">
    <source>
        <dbReference type="ARBA" id="ARBA00022485"/>
    </source>
</evidence>
<evidence type="ECO:0000256" key="8">
    <source>
        <dbReference type="ARBA" id="ARBA00023004"/>
    </source>
</evidence>
<feature type="binding site" evidence="12">
    <location>
        <position position="409"/>
    </location>
    <ligand>
        <name>[4Fe-4S] cluster</name>
        <dbReference type="ChEBI" id="CHEBI:49883"/>
    </ligand>
</feature>
<keyword evidence="5 12" id="KW-0004">4Fe-4S</keyword>
<dbReference type="Pfam" id="PF00330">
    <property type="entry name" value="Aconitase"/>
    <property type="match status" value="1"/>
</dbReference>
<dbReference type="InterPro" id="IPR004430">
    <property type="entry name" value="3-IsopropMal_deHydase_lsu"/>
</dbReference>
<keyword evidence="11 12" id="KW-0100">Branched-chain amino acid biosynthesis</keyword>
<evidence type="ECO:0000256" key="3">
    <source>
        <dbReference type="ARBA" id="ARBA00004729"/>
    </source>
</evidence>
<evidence type="ECO:0000256" key="2">
    <source>
        <dbReference type="ARBA" id="ARBA00002695"/>
    </source>
</evidence>
<dbReference type="NCBIfam" id="TIGR00170">
    <property type="entry name" value="leuC"/>
    <property type="match status" value="1"/>
</dbReference>
<feature type="domain" description="Aconitase/3-isopropylmalate dehydratase large subunit alpha/beta/alpha" evidence="13">
    <location>
        <begin position="7"/>
        <end position="456"/>
    </location>
</feature>
<name>A0A1F5ZSU3_9BACT</name>
<dbReference type="NCBIfam" id="NF009116">
    <property type="entry name" value="PRK12466.1"/>
    <property type="match status" value="1"/>
</dbReference>
<comment type="caution">
    <text evidence="14">The sequence shown here is derived from an EMBL/GenBank/DDBJ whole genome shotgun (WGS) entry which is preliminary data.</text>
</comment>
<evidence type="ECO:0000259" key="13">
    <source>
        <dbReference type="Pfam" id="PF00330"/>
    </source>
</evidence>
<evidence type="ECO:0000256" key="4">
    <source>
        <dbReference type="ARBA" id="ARBA00022430"/>
    </source>
</evidence>
<comment type="subunit">
    <text evidence="12">Heterodimer of LeuC and LeuD.</text>
</comment>
<dbReference type="AlphaFoldDB" id="A0A1F5ZSU3"/>
<dbReference type="PRINTS" id="PR00415">
    <property type="entry name" value="ACONITASE"/>
</dbReference>
<evidence type="ECO:0000256" key="1">
    <source>
        <dbReference type="ARBA" id="ARBA00000491"/>
    </source>
</evidence>
<comment type="similarity">
    <text evidence="12">Belongs to the aconitase/IPM isomerase family. LeuC type 1 subfamily.</text>
</comment>
<dbReference type="InterPro" id="IPR015931">
    <property type="entry name" value="Acnase/IPM_dHydase_lsu_aba_1/3"/>
</dbReference>
<dbReference type="Proteomes" id="UP000176923">
    <property type="component" value="Unassembled WGS sequence"/>
</dbReference>
<evidence type="ECO:0000313" key="14">
    <source>
        <dbReference type="EMBL" id="OGG15405.1"/>
    </source>
</evidence>
<dbReference type="UniPathway" id="UPA00048">
    <property type="reaction ID" value="UER00071"/>
</dbReference>
<feature type="binding site" evidence="12">
    <location>
        <position position="406"/>
    </location>
    <ligand>
        <name>[4Fe-4S] cluster</name>
        <dbReference type="ChEBI" id="CHEBI:49883"/>
    </ligand>
</feature>